<protein>
    <recommendedName>
        <fullName evidence="6">Tryptophan synthase beta chain-like PALP domain-containing protein</fullName>
    </recommendedName>
</protein>
<comment type="caution">
    <text evidence="7">The sequence shown here is derived from an EMBL/GenBank/DDBJ whole genome shotgun (WGS) entry which is preliminary data.</text>
</comment>
<proteinExistence type="inferred from homology"/>
<dbReference type="InterPro" id="IPR036052">
    <property type="entry name" value="TrpB-like_PALP_sf"/>
</dbReference>
<dbReference type="InterPro" id="IPR001926">
    <property type="entry name" value="TrpB-like_PALP"/>
</dbReference>
<dbReference type="STRING" id="314344.AL013_06925"/>
<dbReference type="PANTHER" id="PTHR43780">
    <property type="entry name" value="1-AMINOCYCLOPROPANE-1-CARBOXYLATE DEAMINASE-RELATED"/>
    <property type="match status" value="1"/>
</dbReference>
<keyword evidence="8" id="KW-1185">Reference proteome</keyword>
<dbReference type="Pfam" id="PF00291">
    <property type="entry name" value="PALP"/>
    <property type="match status" value="1"/>
</dbReference>
<dbReference type="SUPFAM" id="SSF53686">
    <property type="entry name" value="Tryptophan synthase beta subunit-like PLP-dependent enzymes"/>
    <property type="match status" value="1"/>
</dbReference>
<feature type="modified residue" description="N6-(pyridoxal phosphate)lysine" evidence="5">
    <location>
        <position position="33"/>
    </location>
</feature>
<dbReference type="Gene3D" id="3.40.50.1100">
    <property type="match status" value="2"/>
</dbReference>
<dbReference type="eggNOG" id="COG2515">
    <property type="taxonomic scope" value="Bacteria"/>
</dbReference>
<name>Q0F105_9PROT</name>
<accession>Q0F105</accession>
<organism evidence="7 8">
    <name type="scientific">Mariprofundus ferrooxydans PV-1</name>
    <dbReference type="NCBI Taxonomy" id="314345"/>
    <lineage>
        <taxon>Bacteria</taxon>
        <taxon>Pseudomonadati</taxon>
        <taxon>Pseudomonadota</taxon>
        <taxon>Candidatius Mariprofundia</taxon>
        <taxon>Mariprofundales</taxon>
        <taxon>Mariprofundaceae</taxon>
        <taxon>Mariprofundus</taxon>
    </lineage>
</organism>
<reference evidence="7 8" key="1">
    <citation type="submission" date="2006-09" db="EMBL/GenBank/DDBJ databases">
        <authorList>
            <person name="Emerson D."/>
            <person name="Ferriera S."/>
            <person name="Johnson J."/>
            <person name="Kravitz S."/>
            <person name="Halpern A."/>
            <person name="Remington K."/>
            <person name="Beeson K."/>
            <person name="Tran B."/>
            <person name="Rogers Y.-H."/>
            <person name="Friedman R."/>
            <person name="Venter J.C."/>
        </authorList>
    </citation>
    <scope>NUCLEOTIDE SEQUENCE [LARGE SCALE GENOMIC DNA]</scope>
    <source>
        <strain evidence="7 8">PV-1</strain>
    </source>
</reference>
<dbReference type="InParanoid" id="Q0F105"/>
<feature type="domain" description="Tryptophan synthase beta chain-like PALP" evidence="6">
    <location>
        <begin position="14"/>
        <end position="176"/>
    </location>
</feature>
<dbReference type="AlphaFoldDB" id="Q0F105"/>
<evidence type="ECO:0000256" key="1">
    <source>
        <dbReference type="ARBA" id="ARBA00001933"/>
    </source>
</evidence>
<dbReference type="EMBL" id="AATS01000003">
    <property type="protein sequence ID" value="EAU55386.1"/>
    <property type="molecule type" value="Genomic_DNA"/>
</dbReference>
<gene>
    <name evidence="7" type="ORF">SPV1_11656</name>
</gene>
<dbReference type="PANTHER" id="PTHR43780:SF2">
    <property type="entry name" value="1-AMINOCYCLOPROPANE-1-CARBOXYLATE DEAMINASE-RELATED"/>
    <property type="match status" value="1"/>
</dbReference>
<evidence type="ECO:0000256" key="3">
    <source>
        <dbReference type="ARBA" id="ARBA00022898"/>
    </source>
</evidence>
<dbReference type="OrthoDB" id="5291638at2"/>
<dbReference type="HOGENOM" id="CLU_061664_0_0_0"/>
<dbReference type="InterPro" id="IPR027278">
    <property type="entry name" value="ACCD_DCysDesulf"/>
</dbReference>
<sequence length="292" mass="32775">MPITSGVDRLVVQGRDFYIKRDDLIDPLLSGNKYRKLYSLIDTPATRYRRLISYGGTQSNAMLSIAALCRQKGWLFDYTAKTVPAHLKASPSGNLRMALELGMQLHEVAPAAYQAAIEKLRSQSDPAMLLVPQGGADPMARFGIDMLAREIDAWRRSRRISSLYIVTPSGTGTTAYYLACALPELMVLTTPVVGDRGYLSAQMERLGAMPRNLRILESGRKHNFARPYPEFLDMWRELKEAGIEFDLIYGAAMWHVLLEQIDRIDGTILYVHSGGLSGNATMLERYRHKGFI</sequence>
<comment type="similarity">
    <text evidence="2">Belongs to the ACC deaminase/D-cysteine desulfhydrase family.</text>
</comment>
<dbReference type="FunCoup" id="Q0F105">
    <property type="interactions" value="314"/>
</dbReference>
<dbReference type="GO" id="GO:0019148">
    <property type="term" value="F:D-cysteine desulfhydrase activity"/>
    <property type="evidence" value="ECO:0007669"/>
    <property type="project" value="TreeGrafter"/>
</dbReference>
<evidence type="ECO:0000256" key="2">
    <source>
        <dbReference type="ARBA" id="ARBA00008639"/>
    </source>
</evidence>
<evidence type="ECO:0000259" key="6">
    <source>
        <dbReference type="Pfam" id="PF00291"/>
    </source>
</evidence>
<evidence type="ECO:0000313" key="8">
    <source>
        <dbReference type="Proteomes" id="UP000005297"/>
    </source>
</evidence>
<feature type="active site" description="Nucleophile" evidence="4">
    <location>
        <position position="59"/>
    </location>
</feature>
<dbReference type="PIRSF" id="PIRSF006278">
    <property type="entry name" value="ACCD_DCysDesulf"/>
    <property type="match status" value="1"/>
</dbReference>
<keyword evidence="3 5" id="KW-0663">Pyridoxal phosphate</keyword>
<dbReference type="RefSeq" id="WP_009849849.1">
    <property type="nucleotide sequence ID" value="NZ_DS022294.1"/>
</dbReference>
<evidence type="ECO:0000256" key="4">
    <source>
        <dbReference type="PIRSR" id="PIRSR006278-1"/>
    </source>
</evidence>
<comment type="cofactor">
    <cofactor evidence="1">
        <name>pyridoxal 5'-phosphate</name>
        <dbReference type="ChEBI" id="CHEBI:597326"/>
    </cofactor>
</comment>
<dbReference type="Proteomes" id="UP000005297">
    <property type="component" value="Unassembled WGS sequence"/>
</dbReference>
<evidence type="ECO:0000256" key="5">
    <source>
        <dbReference type="PIRSR" id="PIRSR006278-2"/>
    </source>
</evidence>
<evidence type="ECO:0000313" key="7">
    <source>
        <dbReference type="EMBL" id="EAU55386.1"/>
    </source>
</evidence>